<protein>
    <recommendedName>
        <fullName evidence="2">DUF676 domain-containing protein</fullName>
    </recommendedName>
</protein>
<feature type="domain" description="DUF676" evidence="2">
    <location>
        <begin position="6"/>
        <end position="134"/>
    </location>
</feature>
<dbReference type="InterPro" id="IPR007751">
    <property type="entry name" value="DUF676_lipase-like"/>
</dbReference>
<dbReference type="SUPFAM" id="SSF53474">
    <property type="entry name" value="alpha/beta-Hydrolases"/>
    <property type="match status" value="1"/>
</dbReference>
<gene>
    <name evidence="3" type="ORF">B0F90DRAFT_1814020</name>
</gene>
<evidence type="ECO:0000313" key="3">
    <source>
        <dbReference type="EMBL" id="KAI0307238.1"/>
    </source>
</evidence>
<dbReference type="EMBL" id="WTXG01000002">
    <property type="protein sequence ID" value="KAI0307238.1"/>
    <property type="molecule type" value="Genomic_DNA"/>
</dbReference>
<name>A0AAD4MCR5_9AGAM</name>
<comment type="caution">
    <text evidence="3">The sequence shown here is derived from an EMBL/GenBank/DDBJ whole genome shotgun (WGS) entry which is preliminary data.</text>
</comment>
<keyword evidence="4" id="KW-1185">Reference proteome</keyword>
<dbReference type="PANTHER" id="PTHR47842">
    <property type="entry name" value="EXPRESSED PROTEIN"/>
    <property type="match status" value="1"/>
</dbReference>
<sequence>MPDLLLIIFIHGFKGDDSTFKDFPSRLQHILSETVQGTITESIVFPAYETKGDLNNAVQSFSDWLTTITVQKEVAHGGAGRARIVLCGHSMGGLLAADSIYEFVRTRPNENAPLWPNIIACLAFDTPYLGLHPHVFTNSATKVADYVQNVHKTTSGLWGAFNQPVQKPAAPAVQPVGLLPPSPVSRWGRWAPAALAAGGALIAGAAAGSAYYHRRDIESSYGTLMEHMQYVGALWDRDDLTTRVRHLAENEARHGVIFRMFYALLPSSLPTHLSSRTFCILPEPSSDVIRHFVPARNTLAEDEVRAHISMFDPGKNDGYYQLGFEAVAVIRQAITGDRTAAHDSIAESFVEIQVEPVDIGGEQRADTSMGDDNDLLL</sequence>
<organism evidence="3 4">
    <name type="scientific">Multifurca ochricompacta</name>
    <dbReference type="NCBI Taxonomy" id="376703"/>
    <lineage>
        <taxon>Eukaryota</taxon>
        <taxon>Fungi</taxon>
        <taxon>Dikarya</taxon>
        <taxon>Basidiomycota</taxon>
        <taxon>Agaricomycotina</taxon>
        <taxon>Agaricomycetes</taxon>
        <taxon>Russulales</taxon>
        <taxon>Russulaceae</taxon>
        <taxon>Multifurca</taxon>
    </lineage>
</organism>
<evidence type="ECO:0000256" key="1">
    <source>
        <dbReference type="ARBA" id="ARBA00007920"/>
    </source>
</evidence>
<dbReference type="AlphaFoldDB" id="A0AAD4MCR5"/>
<reference evidence="3" key="1">
    <citation type="journal article" date="2022" name="New Phytol.">
        <title>Evolutionary transition to the ectomycorrhizal habit in the genomes of a hyperdiverse lineage of mushroom-forming fungi.</title>
        <authorList>
            <person name="Looney B."/>
            <person name="Miyauchi S."/>
            <person name="Morin E."/>
            <person name="Drula E."/>
            <person name="Courty P.E."/>
            <person name="Kohler A."/>
            <person name="Kuo A."/>
            <person name="LaButti K."/>
            <person name="Pangilinan J."/>
            <person name="Lipzen A."/>
            <person name="Riley R."/>
            <person name="Andreopoulos W."/>
            <person name="He G."/>
            <person name="Johnson J."/>
            <person name="Nolan M."/>
            <person name="Tritt A."/>
            <person name="Barry K.W."/>
            <person name="Grigoriev I.V."/>
            <person name="Nagy L.G."/>
            <person name="Hibbett D."/>
            <person name="Henrissat B."/>
            <person name="Matheny P.B."/>
            <person name="Labbe J."/>
            <person name="Martin F.M."/>
        </authorList>
    </citation>
    <scope>NUCLEOTIDE SEQUENCE</scope>
    <source>
        <strain evidence="3">BPL690</strain>
    </source>
</reference>
<dbReference type="PANTHER" id="PTHR47842:SF1">
    <property type="entry name" value="DUF676 DOMAIN-CONTAINING PROTEIN"/>
    <property type="match status" value="1"/>
</dbReference>
<evidence type="ECO:0000259" key="2">
    <source>
        <dbReference type="Pfam" id="PF05057"/>
    </source>
</evidence>
<dbReference type="Gene3D" id="3.40.50.1820">
    <property type="entry name" value="alpha/beta hydrolase"/>
    <property type="match status" value="1"/>
</dbReference>
<dbReference type="Proteomes" id="UP001203297">
    <property type="component" value="Unassembled WGS sequence"/>
</dbReference>
<proteinExistence type="inferred from homology"/>
<accession>A0AAD4MCR5</accession>
<evidence type="ECO:0000313" key="4">
    <source>
        <dbReference type="Proteomes" id="UP001203297"/>
    </source>
</evidence>
<dbReference type="Pfam" id="PF05057">
    <property type="entry name" value="DUF676"/>
    <property type="match status" value="1"/>
</dbReference>
<dbReference type="InterPro" id="IPR029058">
    <property type="entry name" value="AB_hydrolase_fold"/>
</dbReference>
<comment type="similarity">
    <text evidence="1">Belongs to the putative lipase ROG1 family.</text>
</comment>